<gene>
    <name evidence="2" type="ORF">CSC65_12750</name>
</gene>
<evidence type="ECO:0000313" key="3">
    <source>
        <dbReference type="Proteomes" id="UP000788419"/>
    </source>
</evidence>
<dbReference type="Proteomes" id="UP000788419">
    <property type="component" value="Unassembled WGS sequence"/>
</dbReference>
<feature type="compositionally biased region" description="Low complexity" evidence="1">
    <location>
        <begin position="126"/>
        <end position="144"/>
    </location>
</feature>
<dbReference type="RefSeq" id="WP_162410967.1">
    <property type="nucleotide sequence ID" value="NZ_PDWN01000012.1"/>
</dbReference>
<protein>
    <submittedName>
        <fullName evidence="2">Uncharacterized protein</fullName>
    </submittedName>
</protein>
<feature type="compositionally biased region" description="Basic and acidic residues" evidence="1">
    <location>
        <begin position="145"/>
        <end position="170"/>
    </location>
</feature>
<accession>A0ABQ6Z551</accession>
<sequence length="336" mass="35260">MNPQHERHEPLDPEERALARLLADSELAEPSAGLDARILAAARASSRPAQVSAPRRRRLRWPATLGLAASVTLAVGVAWQLREPPLPAPAPVRNEVSIQPPEAENAASRPATAPVAEMAPPPAPMTEPSTRQAPPEQQRVAVAAARERTDQRQEKAARQAETRAAAEAEQARAQQAAVAAASQRTSQRAEKAARQMAAAPSAAWPPPLAAPPVDVAEPRPTDVYQEPSPPAPPAPVADMGAAAGTIPAERARAASADDGFAADPPQAVAADAAGLSLATATAMIDADARLPATQWLQRIRERVGRGEQELARASMARFVAAHPDVPLPDDLRLLAP</sequence>
<dbReference type="EMBL" id="PDWN01000012">
    <property type="protein sequence ID" value="KAF1693299.1"/>
    <property type="molecule type" value="Genomic_DNA"/>
</dbReference>
<feature type="compositionally biased region" description="Low complexity" evidence="1">
    <location>
        <begin position="171"/>
        <end position="186"/>
    </location>
</feature>
<feature type="region of interest" description="Disordered" evidence="1">
    <location>
        <begin position="85"/>
        <end position="263"/>
    </location>
</feature>
<proteinExistence type="predicted"/>
<comment type="caution">
    <text evidence="2">The sequence shown here is derived from an EMBL/GenBank/DDBJ whole genome shotgun (WGS) entry which is preliminary data.</text>
</comment>
<reference evidence="2 3" key="1">
    <citation type="submission" date="2017-10" db="EMBL/GenBank/DDBJ databases">
        <title>Whole genome sequencing of members of genus Pseudoxanthomonas.</title>
        <authorList>
            <person name="Kumar S."/>
            <person name="Bansal K."/>
            <person name="Kaur A."/>
            <person name="Patil P."/>
            <person name="Sharma S."/>
            <person name="Patil P.B."/>
        </authorList>
    </citation>
    <scope>NUCLEOTIDE SEQUENCE [LARGE SCALE GENOMIC DNA]</scope>
    <source>
        <strain evidence="2 3">DSM 17801</strain>
    </source>
</reference>
<feature type="compositionally biased region" description="Low complexity" evidence="1">
    <location>
        <begin position="253"/>
        <end position="263"/>
    </location>
</feature>
<keyword evidence="3" id="KW-1185">Reference proteome</keyword>
<organism evidence="2 3">
    <name type="scientific">Pseudoxanthomonas daejeonensis</name>
    <dbReference type="NCBI Taxonomy" id="266062"/>
    <lineage>
        <taxon>Bacteria</taxon>
        <taxon>Pseudomonadati</taxon>
        <taxon>Pseudomonadota</taxon>
        <taxon>Gammaproteobacteria</taxon>
        <taxon>Lysobacterales</taxon>
        <taxon>Lysobacteraceae</taxon>
        <taxon>Pseudoxanthomonas</taxon>
    </lineage>
</organism>
<evidence type="ECO:0000313" key="2">
    <source>
        <dbReference type="EMBL" id="KAF1693299.1"/>
    </source>
</evidence>
<evidence type="ECO:0000256" key="1">
    <source>
        <dbReference type="SAM" id="MobiDB-lite"/>
    </source>
</evidence>
<name>A0ABQ6Z551_9GAMM</name>